<feature type="compositionally biased region" description="Basic residues" evidence="1">
    <location>
        <begin position="28"/>
        <end position="47"/>
    </location>
</feature>
<feature type="compositionally biased region" description="Polar residues" evidence="1">
    <location>
        <begin position="60"/>
        <end position="69"/>
    </location>
</feature>
<feature type="region of interest" description="Disordered" evidence="1">
    <location>
        <begin position="28"/>
        <end position="69"/>
    </location>
</feature>
<accession>Q9FPI5</accession>
<sequence length="69" mass="8630">MVRKRKTTLLKKTVKPQIHWVKKLRKLRRMWRRKEKKPQTRRQSSRRVKQERLRMPQSRVLPNQLISST</sequence>
<dbReference type="EMBL" id="AF325007">
    <property type="protein sequence ID" value="AAG40359.1"/>
    <property type="molecule type" value="mRNA"/>
</dbReference>
<protein>
    <submittedName>
        <fullName evidence="2">At2g42540</fullName>
    </submittedName>
</protein>
<evidence type="ECO:0000256" key="1">
    <source>
        <dbReference type="SAM" id="MobiDB-lite"/>
    </source>
</evidence>
<organism evidence="2">
    <name type="scientific">Arabidopsis thaliana</name>
    <name type="common">Mouse-ear cress</name>
    <dbReference type="NCBI Taxonomy" id="3702"/>
    <lineage>
        <taxon>Eukaryota</taxon>
        <taxon>Viridiplantae</taxon>
        <taxon>Streptophyta</taxon>
        <taxon>Embryophyta</taxon>
        <taxon>Tracheophyta</taxon>
        <taxon>Spermatophyta</taxon>
        <taxon>Magnoliopsida</taxon>
        <taxon>eudicotyledons</taxon>
        <taxon>Gunneridae</taxon>
        <taxon>Pentapetalae</taxon>
        <taxon>rosids</taxon>
        <taxon>malvids</taxon>
        <taxon>Brassicales</taxon>
        <taxon>Brassicaceae</taxon>
        <taxon>Camelineae</taxon>
        <taxon>Arabidopsis</taxon>
    </lineage>
</organism>
<proteinExistence type="evidence at transcript level"/>
<dbReference type="AlphaFoldDB" id="Q9FPI5"/>
<gene>
    <name evidence="2" type="ordered locus">At2g42540/F14N22.19</name>
</gene>
<evidence type="ECO:0000313" key="2">
    <source>
        <dbReference type="EMBL" id="AAG40359.1"/>
    </source>
</evidence>
<reference evidence="2" key="1">
    <citation type="submission" date="2001-03" db="EMBL/GenBank/DDBJ databases">
        <title>Arabidopsis cDNA clones.</title>
        <authorList>
            <person name="Shinn P."/>
            <person name="Chao Q."/>
            <person name="Brooks S."/>
            <person name="Chen H."/>
            <person name="Cheuk R."/>
            <person name="Johnson-Hopson C."/>
            <person name="Khan S."/>
            <person name="Kim C.J."/>
            <person name="Banh J."/>
            <person name="Bowser L."/>
            <person name="Chung M.K."/>
            <person name="Goldsmith A.D."/>
            <person name="Jones T."/>
            <person name="Karlin-Neumann G."/>
            <person name="Lam B."/>
            <person name="Lee J.M."/>
            <person name="Lin J."/>
            <person name="Liu S.X."/>
            <person name="Miranda M."/>
            <person name="Nguyen M."/>
            <person name="Palm C.J."/>
            <person name="Pham P.K."/>
            <person name="Quach H.L."/>
            <person name="Sakano H."/>
            <person name="Southwick A."/>
            <person name="Toriumi M."/>
            <person name="Yamada K."/>
            <person name="Yu G."/>
            <person name="Davis R.W."/>
            <person name="Theologis A."/>
            <person name="Ecker J.R."/>
        </authorList>
    </citation>
    <scope>NUCLEOTIDE SEQUENCE</scope>
</reference>
<name>Q9FPI5_ARATH</name>